<evidence type="ECO:0000313" key="4">
    <source>
        <dbReference type="Proteomes" id="UP001339911"/>
    </source>
</evidence>
<evidence type="ECO:0000256" key="1">
    <source>
        <dbReference type="SAM" id="Coils"/>
    </source>
</evidence>
<evidence type="ECO:0000256" key="2">
    <source>
        <dbReference type="SAM" id="MobiDB-lite"/>
    </source>
</evidence>
<feature type="region of interest" description="Disordered" evidence="2">
    <location>
        <begin position="37"/>
        <end position="60"/>
    </location>
</feature>
<protein>
    <submittedName>
        <fullName evidence="3">Uncharacterized protein</fullName>
    </submittedName>
</protein>
<dbReference type="Proteomes" id="UP001339911">
    <property type="component" value="Unassembled WGS sequence"/>
</dbReference>
<feature type="coiled-coil region" evidence="1">
    <location>
        <begin position="5"/>
        <end position="32"/>
    </location>
</feature>
<reference evidence="3 4" key="1">
    <citation type="submission" date="2024-01" db="EMBL/GenBank/DDBJ databases">
        <title>Genome insights into Plantactinospora veratri sp. nov.</title>
        <authorList>
            <person name="Wang L."/>
        </authorList>
    </citation>
    <scope>NUCLEOTIDE SEQUENCE [LARGE SCALE GENOMIC DNA]</scope>
    <source>
        <strain evidence="3 4">NEAU-FHS4</strain>
    </source>
</reference>
<keyword evidence="1" id="KW-0175">Coiled coil</keyword>
<comment type="caution">
    <text evidence="3">The sequence shown here is derived from an EMBL/GenBank/DDBJ whole genome shotgun (WGS) entry which is preliminary data.</text>
</comment>
<accession>A0ABU7SJF8</accession>
<name>A0ABU7SJF8_9ACTN</name>
<dbReference type="EMBL" id="JAZGQL010000017">
    <property type="protein sequence ID" value="MEE6309692.1"/>
    <property type="molecule type" value="Genomic_DNA"/>
</dbReference>
<dbReference type="RefSeq" id="WP_331209939.1">
    <property type="nucleotide sequence ID" value="NZ_JAZGQL010000017.1"/>
</dbReference>
<keyword evidence="4" id="KW-1185">Reference proteome</keyword>
<proteinExistence type="predicted"/>
<gene>
    <name evidence="3" type="ORF">V1634_22930</name>
</gene>
<evidence type="ECO:0000313" key="3">
    <source>
        <dbReference type="EMBL" id="MEE6309692.1"/>
    </source>
</evidence>
<sequence length="60" mass="7032">MYGYLRRLAAEIARLRRAESAARTEADRLRTELHRWQTRHARCGSSTRTAPRGTPNRGHW</sequence>
<organism evidence="3 4">
    <name type="scientific">Plantactinospora veratri</name>
    <dbReference type="NCBI Taxonomy" id="1436122"/>
    <lineage>
        <taxon>Bacteria</taxon>
        <taxon>Bacillati</taxon>
        <taxon>Actinomycetota</taxon>
        <taxon>Actinomycetes</taxon>
        <taxon>Micromonosporales</taxon>
        <taxon>Micromonosporaceae</taxon>
        <taxon>Plantactinospora</taxon>
    </lineage>
</organism>